<gene>
    <name evidence="1" type="ORF">CRM82_04300</name>
</gene>
<keyword evidence="2" id="KW-1185">Reference proteome</keyword>
<evidence type="ECO:0000313" key="2">
    <source>
        <dbReference type="Proteomes" id="UP000220246"/>
    </source>
</evidence>
<dbReference type="STRING" id="1219032.GCA_001515545_04085"/>
<dbReference type="AlphaFoldDB" id="A0A2A7URS2"/>
<organism evidence="1 2">
    <name type="scientific">Comamonas terrigena</name>
    <dbReference type="NCBI Taxonomy" id="32013"/>
    <lineage>
        <taxon>Bacteria</taxon>
        <taxon>Pseudomonadati</taxon>
        <taxon>Pseudomonadota</taxon>
        <taxon>Betaproteobacteria</taxon>
        <taxon>Burkholderiales</taxon>
        <taxon>Comamonadaceae</taxon>
        <taxon>Comamonas</taxon>
    </lineage>
</organism>
<protein>
    <submittedName>
        <fullName evidence="1">Uncharacterized protein</fullName>
    </submittedName>
</protein>
<dbReference type="EMBL" id="PDEA01000001">
    <property type="protein sequence ID" value="PEH87944.1"/>
    <property type="molecule type" value="Genomic_DNA"/>
</dbReference>
<dbReference type="Proteomes" id="UP000220246">
    <property type="component" value="Unassembled WGS sequence"/>
</dbReference>
<proteinExistence type="predicted"/>
<evidence type="ECO:0000313" key="1">
    <source>
        <dbReference type="EMBL" id="PEH87944.1"/>
    </source>
</evidence>
<accession>A0A2A7URS2</accession>
<comment type="caution">
    <text evidence="1">The sequence shown here is derived from an EMBL/GenBank/DDBJ whole genome shotgun (WGS) entry which is preliminary data.</text>
</comment>
<name>A0A2A7URS2_COMTR</name>
<sequence>MCAAVAALSACDHKPELTWHDVTLRDAELHARFPCEPDVAQQKVDFGMEQGPVNVTMMGCDAVDATYAVSHWLLDDVRQADDALAYWEAAVLTKLKAVDSKEGKSGAPFVPVGAMNLSRSIRATVQGEGPSGWTITTHGVWFAKQEGDKARIYHAVIYAPKPQHEVASQFFQALELQN</sequence>
<reference evidence="2" key="1">
    <citation type="submission" date="2017-09" db="EMBL/GenBank/DDBJ databases">
        <title>FDA dAtabase for Regulatory Grade micrObial Sequences (FDA-ARGOS): Supporting development and validation of Infectious Disease Dx tests.</title>
        <authorList>
            <person name="Minogue T."/>
            <person name="Wolcott M."/>
            <person name="Wasieloski L."/>
            <person name="Aguilar W."/>
            <person name="Moore D."/>
            <person name="Tallon L."/>
            <person name="Sadzewicz L."/>
            <person name="Ott S."/>
            <person name="Zhao X."/>
            <person name="Nagaraj S."/>
            <person name="Vavikolanu K."/>
            <person name="Aluvathingal J."/>
            <person name="Nadendla S."/>
            <person name="Sichtig H."/>
        </authorList>
    </citation>
    <scope>NUCLEOTIDE SEQUENCE [LARGE SCALE GENOMIC DNA]</scope>
    <source>
        <strain evidence="2">FDAARGOS_394</strain>
    </source>
</reference>